<dbReference type="InterPro" id="IPR003439">
    <property type="entry name" value="ABC_transporter-like_ATP-bd"/>
</dbReference>
<name>A0A8X8Z9U5_SALSN</name>
<dbReference type="GO" id="GO:0016887">
    <property type="term" value="F:ATP hydrolysis activity"/>
    <property type="evidence" value="ECO:0007669"/>
    <property type="project" value="InterPro"/>
</dbReference>
<sequence>MTSCYLSLICIYSQVISKPQCLNNLLREYYVVFGQLRCQFHKMSQAEEIRRVSDEQIETGARHKYPSVTVTQRRKFKLKVMEGEFSDSGIIVLLGENGTGKTTFLRILAGIFEPRTVECDVEIPKFNVSFKSQNVGMTAQLTVKSLLFSRIRDSYMDPQFVSDVMKPLLNKNLMDKKLQDLSNGELQRVSIVACIGKPADLYLIDEPSKYLDAEQSIIHCFEIIKKFIQQVKKTALVEHDFTMATYLADRVMVFEGKPSVDCVANPPQSVLKWFSSKYYSMCVYLYTHLQTSHIQALLFPYAFIIPQRYRHED</sequence>
<reference evidence="4" key="1">
    <citation type="submission" date="2018-01" db="EMBL/GenBank/DDBJ databases">
        <authorList>
            <person name="Mao J.F."/>
        </authorList>
    </citation>
    <scope>NUCLEOTIDE SEQUENCE</scope>
    <source>
        <strain evidence="4">Huo1</strain>
        <tissue evidence="4">Leaf</tissue>
    </source>
</reference>
<protein>
    <recommendedName>
        <fullName evidence="3">ABC transporter domain-containing protein</fullName>
    </recommendedName>
</protein>
<dbReference type="AlphaFoldDB" id="A0A8X8Z9U5"/>
<feature type="domain" description="ABC transporter" evidence="3">
    <location>
        <begin position="63"/>
        <end position="281"/>
    </location>
</feature>
<reference evidence="4" key="2">
    <citation type="submission" date="2020-08" db="EMBL/GenBank/DDBJ databases">
        <title>Plant Genome Project.</title>
        <authorList>
            <person name="Zhang R.-G."/>
        </authorList>
    </citation>
    <scope>NUCLEOTIDE SEQUENCE</scope>
    <source>
        <strain evidence="4">Huo1</strain>
        <tissue evidence="4">Leaf</tissue>
    </source>
</reference>
<evidence type="ECO:0000256" key="2">
    <source>
        <dbReference type="ARBA" id="ARBA00022840"/>
    </source>
</evidence>
<dbReference type="PROSITE" id="PS50893">
    <property type="entry name" value="ABC_TRANSPORTER_2"/>
    <property type="match status" value="1"/>
</dbReference>
<accession>A0A8X8Z9U5</accession>
<evidence type="ECO:0000259" key="3">
    <source>
        <dbReference type="PROSITE" id="PS50893"/>
    </source>
</evidence>
<comment type="caution">
    <text evidence="4">The sequence shown here is derived from an EMBL/GenBank/DDBJ whole genome shotgun (WGS) entry which is preliminary data.</text>
</comment>
<keyword evidence="2" id="KW-0067">ATP-binding</keyword>
<evidence type="ECO:0000256" key="1">
    <source>
        <dbReference type="ARBA" id="ARBA00022741"/>
    </source>
</evidence>
<evidence type="ECO:0000313" key="4">
    <source>
        <dbReference type="EMBL" id="KAG6396763.1"/>
    </source>
</evidence>
<dbReference type="Proteomes" id="UP000298416">
    <property type="component" value="Unassembled WGS sequence"/>
</dbReference>
<dbReference type="InterPro" id="IPR003593">
    <property type="entry name" value="AAA+_ATPase"/>
</dbReference>
<evidence type="ECO:0000313" key="5">
    <source>
        <dbReference type="Proteomes" id="UP000298416"/>
    </source>
</evidence>
<dbReference type="Pfam" id="PF00005">
    <property type="entry name" value="ABC_tran"/>
    <property type="match status" value="1"/>
</dbReference>
<dbReference type="SMART" id="SM00382">
    <property type="entry name" value="AAA"/>
    <property type="match status" value="1"/>
</dbReference>
<dbReference type="Gene3D" id="3.40.50.300">
    <property type="entry name" value="P-loop containing nucleotide triphosphate hydrolases"/>
    <property type="match status" value="1"/>
</dbReference>
<proteinExistence type="predicted"/>
<keyword evidence="5" id="KW-1185">Reference proteome</keyword>
<gene>
    <name evidence="4" type="ORF">SASPL_142920</name>
</gene>
<dbReference type="InterPro" id="IPR027417">
    <property type="entry name" value="P-loop_NTPase"/>
</dbReference>
<dbReference type="EMBL" id="PNBA02000016">
    <property type="protein sequence ID" value="KAG6396763.1"/>
    <property type="molecule type" value="Genomic_DNA"/>
</dbReference>
<dbReference type="PANTHER" id="PTHR19248">
    <property type="entry name" value="ATP-BINDING TRANSPORT PROTEIN-RELATED"/>
    <property type="match status" value="1"/>
</dbReference>
<dbReference type="InterPro" id="IPR013283">
    <property type="entry name" value="RLI1"/>
</dbReference>
<dbReference type="GO" id="GO:0005524">
    <property type="term" value="F:ATP binding"/>
    <property type="evidence" value="ECO:0007669"/>
    <property type="project" value="UniProtKB-KW"/>
</dbReference>
<dbReference type="SUPFAM" id="SSF52540">
    <property type="entry name" value="P-loop containing nucleoside triphosphate hydrolases"/>
    <property type="match status" value="1"/>
</dbReference>
<keyword evidence="1" id="KW-0547">Nucleotide-binding</keyword>
<organism evidence="4">
    <name type="scientific">Salvia splendens</name>
    <name type="common">Scarlet sage</name>
    <dbReference type="NCBI Taxonomy" id="180675"/>
    <lineage>
        <taxon>Eukaryota</taxon>
        <taxon>Viridiplantae</taxon>
        <taxon>Streptophyta</taxon>
        <taxon>Embryophyta</taxon>
        <taxon>Tracheophyta</taxon>
        <taxon>Spermatophyta</taxon>
        <taxon>Magnoliopsida</taxon>
        <taxon>eudicotyledons</taxon>
        <taxon>Gunneridae</taxon>
        <taxon>Pentapetalae</taxon>
        <taxon>asterids</taxon>
        <taxon>lamiids</taxon>
        <taxon>Lamiales</taxon>
        <taxon>Lamiaceae</taxon>
        <taxon>Nepetoideae</taxon>
        <taxon>Mentheae</taxon>
        <taxon>Salviinae</taxon>
        <taxon>Salvia</taxon>
        <taxon>Salvia subgen. Calosphace</taxon>
        <taxon>core Calosphace</taxon>
    </lineage>
</organism>